<dbReference type="InterPro" id="IPR005052">
    <property type="entry name" value="Lectin_leg"/>
</dbReference>
<keyword evidence="3" id="KW-0812">Transmembrane</keyword>
<evidence type="ECO:0000256" key="3">
    <source>
        <dbReference type="SAM" id="Phobius"/>
    </source>
</evidence>
<dbReference type="KEGG" id="spaa:SPAPADRAFT_54220"/>
<dbReference type="EMBL" id="GL996500">
    <property type="protein sequence ID" value="EGW33977.1"/>
    <property type="molecule type" value="Genomic_DNA"/>
</dbReference>
<dbReference type="PROSITE" id="PS51328">
    <property type="entry name" value="L_LECTIN_LIKE"/>
    <property type="match status" value="1"/>
</dbReference>
<dbReference type="RefSeq" id="XP_007373561.1">
    <property type="nucleotide sequence ID" value="XM_007373499.1"/>
</dbReference>
<feature type="chain" id="PRO_5003442557" description="L-type lectin-like domain-containing protein" evidence="4">
    <location>
        <begin position="20"/>
        <end position="475"/>
    </location>
</feature>
<evidence type="ECO:0000256" key="2">
    <source>
        <dbReference type="SAM" id="MobiDB-lite"/>
    </source>
</evidence>
<feature type="transmembrane region" description="Helical" evidence="3">
    <location>
        <begin position="443"/>
        <end position="463"/>
    </location>
</feature>
<protein>
    <recommendedName>
        <fullName evidence="5">L-type lectin-like domain-containing protein</fullName>
    </recommendedName>
</protein>
<feature type="compositionally biased region" description="Basic and acidic residues" evidence="2">
    <location>
        <begin position="283"/>
        <end position="296"/>
    </location>
</feature>
<dbReference type="OMA" id="VMAYYTF"/>
<dbReference type="OrthoDB" id="10265193at2759"/>
<name>G3AJS6_SPAPN</name>
<gene>
    <name evidence="6" type="ORF">SPAPADRAFT_54220</name>
</gene>
<reference evidence="6 7" key="1">
    <citation type="journal article" date="2011" name="Proc. Natl. Acad. Sci. U.S.A.">
        <title>Comparative genomics of xylose-fermenting fungi for enhanced biofuel production.</title>
        <authorList>
            <person name="Wohlbach D.J."/>
            <person name="Kuo A."/>
            <person name="Sato T.K."/>
            <person name="Potts K.M."/>
            <person name="Salamov A.A."/>
            <person name="LaButti K.M."/>
            <person name="Sun H."/>
            <person name="Clum A."/>
            <person name="Pangilinan J.L."/>
            <person name="Lindquist E.A."/>
            <person name="Lucas S."/>
            <person name="Lapidus A."/>
            <person name="Jin M."/>
            <person name="Gunawan C."/>
            <person name="Balan V."/>
            <person name="Dale B.E."/>
            <person name="Jeffries T.W."/>
            <person name="Zinkel R."/>
            <person name="Barry K.W."/>
            <person name="Grigoriev I.V."/>
            <person name="Gasch A.P."/>
        </authorList>
    </citation>
    <scope>NUCLEOTIDE SEQUENCE [LARGE SCALE GENOMIC DNA]</scope>
    <source>
        <strain evidence="7">NRRL Y-27907 / 11-Y1</strain>
    </source>
</reference>
<evidence type="ECO:0000256" key="4">
    <source>
        <dbReference type="SAM" id="SignalP"/>
    </source>
</evidence>
<organism evidence="7">
    <name type="scientific">Spathaspora passalidarum (strain NRRL Y-27907 / 11-Y1)</name>
    <dbReference type="NCBI Taxonomy" id="619300"/>
    <lineage>
        <taxon>Eukaryota</taxon>
        <taxon>Fungi</taxon>
        <taxon>Dikarya</taxon>
        <taxon>Ascomycota</taxon>
        <taxon>Saccharomycotina</taxon>
        <taxon>Pichiomycetes</taxon>
        <taxon>Debaryomycetaceae</taxon>
        <taxon>Spathaspora</taxon>
    </lineage>
</organism>
<feature type="compositionally biased region" description="Low complexity" evidence="2">
    <location>
        <begin position="299"/>
        <end position="312"/>
    </location>
</feature>
<keyword evidence="7" id="KW-1185">Reference proteome</keyword>
<dbReference type="eggNOG" id="ENOG502RYE9">
    <property type="taxonomic scope" value="Eukaryota"/>
</dbReference>
<dbReference type="FunCoup" id="G3AJS6">
    <property type="interactions" value="162"/>
</dbReference>
<dbReference type="SUPFAM" id="SSF49899">
    <property type="entry name" value="Concanavalin A-like lectins/glucanases"/>
    <property type="match status" value="1"/>
</dbReference>
<feature type="signal peptide" evidence="4">
    <location>
        <begin position="1"/>
        <end position="19"/>
    </location>
</feature>
<dbReference type="InParanoid" id="G3AJS6"/>
<evidence type="ECO:0000313" key="6">
    <source>
        <dbReference type="EMBL" id="EGW33977.1"/>
    </source>
</evidence>
<dbReference type="Gene3D" id="2.60.120.200">
    <property type="match status" value="1"/>
</dbReference>
<feature type="domain" description="L-type lectin-like" evidence="5">
    <location>
        <begin position="16"/>
        <end position="242"/>
    </location>
</feature>
<evidence type="ECO:0000313" key="7">
    <source>
        <dbReference type="Proteomes" id="UP000000709"/>
    </source>
</evidence>
<keyword evidence="1" id="KW-0175">Coiled coil</keyword>
<keyword evidence="4" id="KW-0732">Signal</keyword>
<dbReference type="HOGENOM" id="CLU_565131_0_0_1"/>
<evidence type="ECO:0000256" key="1">
    <source>
        <dbReference type="SAM" id="Coils"/>
    </source>
</evidence>
<sequence length="475" mass="53605">MKWIISLFLIHLGLCISKSQPGPLSLPNLLDIKGLSELKAWQTFGNIRYDVGRLLIDSSTVGKSQGQGAIWSRNDLTNADSEWTIEYIFRTSGTARDLTYSDVNGLSLWLVDPVHTFQLPRLSYDNFGGPSSYDGFQFLISNEGRPGVKIFNNDGSKPGSTKSKDAIGDCQFHFLDSSVPFTIRISYSKAKSWFKVQVDNNLCFKTNKIEFPKTKFKFGMTGKVAQGSSEVYEILGLRVWDHLTEDAIDDHGLLNDGDSKGDTATIVVKKPEPSGPAQVRQSLMEKARQHREEMKKQGHNPPAHQQQQQPQHIPTASGDMREINSKLDQLESLVKHLQSSINKQETQIHDAKQNSMLQKHAIDDITKSVTDLKSVIAEQYSQLLQAVAQLNQKVIGEVREQHYGMEELSKKVDLLMANHKEVAYQYERETQSVKPSAGFMDVMISWILVPLVIILLLLLVFVYRLRHDIKHSKLL</sequence>
<evidence type="ECO:0000259" key="5">
    <source>
        <dbReference type="PROSITE" id="PS51328"/>
    </source>
</evidence>
<keyword evidence="3" id="KW-1133">Transmembrane helix</keyword>
<dbReference type="STRING" id="619300.G3AJS6"/>
<dbReference type="InterPro" id="IPR013320">
    <property type="entry name" value="ConA-like_dom_sf"/>
</dbReference>
<feature type="region of interest" description="Disordered" evidence="2">
    <location>
        <begin position="269"/>
        <end position="317"/>
    </location>
</feature>
<dbReference type="AlphaFoldDB" id="G3AJS6"/>
<proteinExistence type="predicted"/>
<dbReference type="Proteomes" id="UP000000709">
    <property type="component" value="Unassembled WGS sequence"/>
</dbReference>
<dbReference type="GO" id="GO:0016020">
    <property type="term" value="C:membrane"/>
    <property type="evidence" value="ECO:0007669"/>
    <property type="project" value="InterPro"/>
</dbReference>
<dbReference type="Pfam" id="PF03388">
    <property type="entry name" value="Lectin_leg-like"/>
    <property type="match status" value="1"/>
</dbReference>
<keyword evidence="3" id="KW-0472">Membrane</keyword>
<dbReference type="GeneID" id="18871846"/>
<feature type="coiled-coil region" evidence="1">
    <location>
        <begin position="320"/>
        <end position="354"/>
    </location>
</feature>
<accession>G3AJS6</accession>